<sequence length="292" mass="33251">MSQAAQFHRFLRDHLGLAQPKLKKITVDVSSTEHGAINKVYPDASVQWCLLHVARAWMGKTTDLISLGSTHSNVAVHRNGIPQLKSMILHGLCCMKRNYLDNNGPKHWVAALQLLVFVNMNTNNYAEHKQNGARREFDVEATNETIVPTMIEECADDQVTTFKVTSFTPEHTKYDIVVEIMAMMSRTLPHSLPPMEMMLFDQQSQANPPVQLQEAPRSRQNQAMDNVENILAMLNNYKRNLWALTDEQFEQLSTIKTTLASVLRSPNRNTNTNFVPQRRYKENAIITAIHVI</sequence>
<dbReference type="OrthoDB" id="2287999at2759"/>
<name>S2JHU6_MUCC1</name>
<dbReference type="EMBL" id="KE123957">
    <property type="protein sequence ID" value="EPB88097.1"/>
    <property type="molecule type" value="Genomic_DNA"/>
</dbReference>
<proteinExistence type="predicted"/>
<dbReference type="Proteomes" id="UP000014254">
    <property type="component" value="Unassembled WGS sequence"/>
</dbReference>
<keyword evidence="2" id="KW-1185">Reference proteome</keyword>
<accession>S2JHU6</accession>
<dbReference type="STRING" id="1220926.S2JHU6"/>
<evidence type="ECO:0000313" key="1">
    <source>
        <dbReference type="EMBL" id="EPB88097.1"/>
    </source>
</evidence>
<reference evidence="2" key="1">
    <citation type="submission" date="2013-05" db="EMBL/GenBank/DDBJ databases">
        <title>The Genome sequence of Mucor circinelloides f. circinelloides 1006PhL.</title>
        <authorList>
            <consortium name="The Broad Institute Genomics Platform"/>
            <person name="Cuomo C."/>
            <person name="Earl A."/>
            <person name="Findley K."/>
            <person name="Lee S.C."/>
            <person name="Walker B."/>
            <person name="Young S."/>
            <person name="Zeng Q."/>
            <person name="Gargeya S."/>
            <person name="Fitzgerald M."/>
            <person name="Haas B."/>
            <person name="Abouelleil A."/>
            <person name="Allen A.W."/>
            <person name="Alvarado L."/>
            <person name="Arachchi H.M."/>
            <person name="Berlin A.M."/>
            <person name="Chapman S.B."/>
            <person name="Gainer-Dewar J."/>
            <person name="Goldberg J."/>
            <person name="Griggs A."/>
            <person name="Gujja S."/>
            <person name="Hansen M."/>
            <person name="Howarth C."/>
            <person name="Imamovic A."/>
            <person name="Ireland A."/>
            <person name="Larimer J."/>
            <person name="McCowan C."/>
            <person name="Murphy C."/>
            <person name="Pearson M."/>
            <person name="Poon T.W."/>
            <person name="Priest M."/>
            <person name="Roberts A."/>
            <person name="Saif S."/>
            <person name="Shea T."/>
            <person name="Sisk P."/>
            <person name="Sykes S."/>
            <person name="Wortman J."/>
            <person name="Nusbaum C."/>
            <person name="Birren B."/>
        </authorList>
    </citation>
    <scope>NUCLEOTIDE SEQUENCE [LARGE SCALE GENOMIC DNA]</scope>
    <source>
        <strain evidence="2">1006PhL</strain>
    </source>
</reference>
<gene>
    <name evidence="1" type="ORF">HMPREF1544_05159</name>
</gene>
<protein>
    <recommendedName>
        <fullName evidence="3">MULE transposase domain-containing protein</fullName>
    </recommendedName>
</protein>
<dbReference type="VEuPathDB" id="FungiDB:HMPREF1544_05159"/>
<dbReference type="AlphaFoldDB" id="S2JHU6"/>
<organism evidence="1 2">
    <name type="scientific">Mucor circinelloides f. circinelloides (strain 1006PhL)</name>
    <name type="common">Mucormycosis agent</name>
    <name type="synonym">Calyptromyces circinelloides</name>
    <dbReference type="NCBI Taxonomy" id="1220926"/>
    <lineage>
        <taxon>Eukaryota</taxon>
        <taxon>Fungi</taxon>
        <taxon>Fungi incertae sedis</taxon>
        <taxon>Mucoromycota</taxon>
        <taxon>Mucoromycotina</taxon>
        <taxon>Mucoromycetes</taxon>
        <taxon>Mucorales</taxon>
        <taxon>Mucorineae</taxon>
        <taxon>Mucoraceae</taxon>
        <taxon>Mucor</taxon>
    </lineage>
</organism>
<evidence type="ECO:0008006" key="3">
    <source>
        <dbReference type="Google" id="ProtNLM"/>
    </source>
</evidence>
<evidence type="ECO:0000313" key="2">
    <source>
        <dbReference type="Proteomes" id="UP000014254"/>
    </source>
</evidence>
<dbReference type="InParanoid" id="S2JHU6"/>